<evidence type="ECO:0000313" key="18">
    <source>
        <dbReference type="Proteomes" id="UP000295058"/>
    </source>
</evidence>
<evidence type="ECO:0000313" key="15">
    <source>
        <dbReference type="EMBL" id="OYD26188.1"/>
    </source>
</evidence>
<dbReference type="Pfam" id="PF00486">
    <property type="entry name" value="Trans_reg_C"/>
    <property type="match status" value="1"/>
</dbReference>
<dbReference type="InterPro" id="IPR001867">
    <property type="entry name" value="OmpR/PhoB-type_DNA-bd"/>
</dbReference>
<dbReference type="CDD" id="cd00383">
    <property type="entry name" value="trans_reg_C"/>
    <property type="match status" value="1"/>
</dbReference>
<proteinExistence type="predicted"/>
<keyword evidence="18" id="KW-1185">Reference proteome</keyword>
<keyword evidence="4 11" id="KW-0597">Phosphoprotein</keyword>
<comment type="subcellular location">
    <subcellularLocation>
        <location evidence="1">Cytoplasm</location>
    </subcellularLocation>
</comment>
<feature type="domain" description="OmpR/PhoB-type" evidence="14">
    <location>
        <begin position="134"/>
        <end position="234"/>
    </location>
</feature>
<dbReference type="GO" id="GO:0000156">
    <property type="term" value="F:phosphorelay response regulator activity"/>
    <property type="evidence" value="ECO:0007669"/>
    <property type="project" value="TreeGrafter"/>
</dbReference>
<dbReference type="SMART" id="SM00862">
    <property type="entry name" value="Trans_reg_C"/>
    <property type="match status" value="1"/>
</dbReference>
<name>A0A235CNM8_9GAMM</name>
<keyword evidence="8" id="KW-0010">Activator</keyword>
<evidence type="ECO:0000256" key="4">
    <source>
        <dbReference type="ARBA" id="ARBA00022553"/>
    </source>
</evidence>
<reference evidence="15 17" key="1">
    <citation type="submission" date="2017-08" db="EMBL/GenBank/DDBJ databases">
        <title>Draft Genome Sequence of the Marine Bacterium Oceanimonas baumannii ATCC 700832.</title>
        <authorList>
            <person name="Mcclelland W.D."/>
            <person name="Brennan M.A."/>
            <person name="Trachtenberg A.M."/>
            <person name="Maclea K.S."/>
        </authorList>
    </citation>
    <scope>NUCLEOTIDE SEQUENCE [LARGE SCALE GENOMIC DNA]</scope>
    <source>
        <strain evidence="15 17">ATCC 700832</strain>
    </source>
</reference>
<dbReference type="PROSITE" id="PS51755">
    <property type="entry name" value="OMPR_PHOB"/>
    <property type="match status" value="1"/>
</dbReference>
<evidence type="ECO:0000256" key="1">
    <source>
        <dbReference type="ARBA" id="ARBA00004496"/>
    </source>
</evidence>
<dbReference type="RefSeq" id="WP_094276629.1">
    <property type="nucleotide sequence ID" value="NZ_JBLWZI010000004.1"/>
</dbReference>
<dbReference type="Gene3D" id="3.40.50.2300">
    <property type="match status" value="1"/>
</dbReference>
<dbReference type="GO" id="GO:0006355">
    <property type="term" value="P:regulation of DNA-templated transcription"/>
    <property type="evidence" value="ECO:0007669"/>
    <property type="project" value="InterPro"/>
</dbReference>
<dbReference type="Gene3D" id="1.10.10.10">
    <property type="entry name" value="Winged helix-like DNA-binding domain superfamily/Winged helix DNA-binding domain"/>
    <property type="match status" value="1"/>
</dbReference>
<evidence type="ECO:0000256" key="2">
    <source>
        <dbReference type="ARBA" id="ARBA00022490"/>
    </source>
</evidence>
<sequence>MQTPHILIVEDELVTRNTLKGIFEAEGYAVLEATDGEEMYKALSDHKVNLVIMDINLPGKNGLLLARELREQHNLALMFLTGRDNEVDKILGLEIGADDYITKPFNPRELTIRARNLLSRTMQAPDAQEDDKQIDAYRFNGWTLDINSRALVSPSGEVFKLPRSEFRAMVHFCEHPGQIQSRAELLKKMTGRELKPHDRTVDVTIRRIRKHFESVPDTPEIIATIHGEGYRFCGELEG</sequence>
<feature type="domain" description="Response regulatory" evidence="13">
    <location>
        <begin position="5"/>
        <end position="118"/>
    </location>
</feature>
<reference evidence="16 18" key="2">
    <citation type="submission" date="2019-03" db="EMBL/GenBank/DDBJ databases">
        <title>Genomic Encyclopedia of Archaeal and Bacterial Type Strains, Phase II (KMG-II): from individual species to whole genera.</title>
        <authorList>
            <person name="Goeker M."/>
        </authorList>
    </citation>
    <scope>NUCLEOTIDE SEQUENCE [LARGE SCALE GENOMIC DNA]</scope>
    <source>
        <strain evidence="16 18">DSM 15594</strain>
    </source>
</reference>
<evidence type="ECO:0000259" key="14">
    <source>
        <dbReference type="PROSITE" id="PS51755"/>
    </source>
</evidence>
<dbReference type="InterPro" id="IPR036388">
    <property type="entry name" value="WH-like_DNA-bd_sf"/>
</dbReference>
<dbReference type="OrthoDB" id="9802426at2"/>
<dbReference type="NCBIfam" id="NF008378">
    <property type="entry name" value="PRK11173.1"/>
    <property type="match status" value="1"/>
</dbReference>
<keyword evidence="6" id="KW-0805">Transcription regulation</keyword>
<evidence type="ECO:0000256" key="12">
    <source>
        <dbReference type="PROSITE-ProRule" id="PRU01091"/>
    </source>
</evidence>
<protein>
    <recommendedName>
        <fullName evidence="10">Aerobic respiration control protein ArcA</fullName>
    </recommendedName>
</protein>
<dbReference type="EMBL" id="NQJF01000001">
    <property type="protein sequence ID" value="OYD26188.1"/>
    <property type="molecule type" value="Genomic_DNA"/>
</dbReference>
<dbReference type="AlphaFoldDB" id="A0A235CNM8"/>
<evidence type="ECO:0000313" key="16">
    <source>
        <dbReference type="EMBL" id="TDW62163.1"/>
    </source>
</evidence>
<dbReference type="GO" id="GO:0032993">
    <property type="term" value="C:protein-DNA complex"/>
    <property type="evidence" value="ECO:0007669"/>
    <property type="project" value="TreeGrafter"/>
</dbReference>
<dbReference type="CDD" id="cd17619">
    <property type="entry name" value="REC_OmpR_ArcA_TorR-like"/>
    <property type="match status" value="1"/>
</dbReference>
<keyword evidence="3" id="KW-0678">Repressor</keyword>
<evidence type="ECO:0000256" key="11">
    <source>
        <dbReference type="PROSITE-ProRule" id="PRU00169"/>
    </source>
</evidence>
<evidence type="ECO:0000256" key="9">
    <source>
        <dbReference type="ARBA" id="ARBA00023163"/>
    </source>
</evidence>
<evidence type="ECO:0000256" key="3">
    <source>
        <dbReference type="ARBA" id="ARBA00022491"/>
    </source>
</evidence>
<evidence type="ECO:0000313" key="17">
    <source>
        <dbReference type="Proteomes" id="UP000243640"/>
    </source>
</evidence>
<dbReference type="EMBL" id="SODO01000001">
    <property type="protein sequence ID" value="TDW62163.1"/>
    <property type="molecule type" value="Genomic_DNA"/>
</dbReference>
<dbReference type="Pfam" id="PF00072">
    <property type="entry name" value="Response_reg"/>
    <property type="match status" value="1"/>
</dbReference>
<dbReference type="GO" id="GO:0005829">
    <property type="term" value="C:cytosol"/>
    <property type="evidence" value="ECO:0007669"/>
    <property type="project" value="TreeGrafter"/>
</dbReference>
<keyword evidence="5" id="KW-0902">Two-component regulatory system</keyword>
<feature type="DNA-binding region" description="OmpR/PhoB-type" evidence="12">
    <location>
        <begin position="134"/>
        <end position="234"/>
    </location>
</feature>
<evidence type="ECO:0000256" key="8">
    <source>
        <dbReference type="ARBA" id="ARBA00023159"/>
    </source>
</evidence>
<feature type="modified residue" description="4-aspartylphosphate" evidence="11">
    <location>
        <position position="54"/>
    </location>
</feature>
<dbReference type="InterPro" id="IPR016032">
    <property type="entry name" value="Sig_transdc_resp-reg_C-effctor"/>
</dbReference>
<dbReference type="InterPro" id="IPR001789">
    <property type="entry name" value="Sig_transdc_resp-reg_receiver"/>
</dbReference>
<dbReference type="SMART" id="SM00448">
    <property type="entry name" value="REC"/>
    <property type="match status" value="1"/>
</dbReference>
<dbReference type="Proteomes" id="UP000243640">
    <property type="component" value="Unassembled WGS sequence"/>
</dbReference>
<dbReference type="PANTHER" id="PTHR48111:SF55">
    <property type="entry name" value="AEROBIC RESPIRATION CONTROL PROTEIN ARCA"/>
    <property type="match status" value="1"/>
</dbReference>
<dbReference type="FunFam" id="3.40.50.2300:FF:000006">
    <property type="entry name" value="Two-component system response regulator ArcA"/>
    <property type="match status" value="1"/>
</dbReference>
<gene>
    <name evidence="15" type="ORF">B6S09_00980</name>
    <name evidence="16" type="ORF">LY04_00215</name>
</gene>
<evidence type="ECO:0000259" key="13">
    <source>
        <dbReference type="PROSITE" id="PS50110"/>
    </source>
</evidence>
<evidence type="ECO:0000256" key="10">
    <source>
        <dbReference type="ARBA" id="ARBA00070773"/>
    </source>
</evidence>
<dbReference type="PANTHER" id="PTHR48111">
    <property type="entry name" value="REGULATOR OF RPOS"/>
    <property type="match status" value="1"/>
</dbReference>
<keyword evidence="2" id="KW-0963">Cytoplasm</keyword>
<evidence type="ECO:0000256" key="7">
    <source>
        <dbReference type="ARBA" id="ARBA00023125"/>
    </source>
</evidence>
<dbReference type="PROSITE" id="PS50110">
    <property type="entry name" value="RESPONSE_REGULATORY"/>
    <property type="match status" value="1"/>
</dbReference>
<accession>A0A235CNM8</accession>
<organism evidence="15 17">
    <name type="scientific">Oceanimonas baumannii</name>
    <dbReference type="NCBI Taxonomy" id="129578"/>
    <lineage>
        <taxon>Bacteria</taxon>
        <taxon>Pseudomonadati</taxon>
        <taxon>Pseudomonadota</taxon>
        <taxon>Gammaproteobacteria</taxon>
        <taxon>Aeromonadales</taxon>
        <taxon>Aeromonadaceae</taxon>
        <taxon>Oceanimonas</taxon>
    </lineage>
</organism>
<comment type="caution">
    <text evidence="15">The sequence shown here is derived from an EMBL/GenBank/DDBJ whole genome shotgun (WGS) entry which is preliminary data.</text>
</comment>
<dbReference type="GO" id="GO:0000976">
    <property type="term" value="F:transcription cis-regulatory region binding"/>
    <property type="evidence" value="ECO:0007669"/>
    <property type="project" value="TreeGrafter"/>
</dbReference>
<keyword evidence="9" id="KW-0804">Transcription</keyword>
<evidence type="ECO:0000256" key="6">
    <source>
        <dbReference type="ARBA" id="ARBA00023015"/>
    </source>
</evidence>
<evidence type="ECO:0000256" key="5">
    <source>
        <dbReference type="ARBA" id="ARBA00023012"/>
    </source>
</evidence>
<dbReference type="Gene3D" id="6.10.250.690">
    <property type="match status" value="1"/>
</dbReference>
<dbReference type="InterPro" id="IPR011006">
    <property type="entry name" value="CheY-like_superfamily"/>
</dbReference>
<dbReference type="Proteomes" id="UP000295058">
    <property type="component" value="Unassembled WGS sequence"/>
</dbReference>
<keyword evidence="7 12" id="KW-0238">DNA-binding</keyword>
<dbReference type="SUPFAM" id="SSF46894">
    <property type="entry name" value="C-terminal effector domain of the bipartite response regulators"/>
    <property type="match status" value="1"/>
</dbReference>
<dbReference type="SUPFAM" id="SSF52172">
    <property type="entry name" value="CheY-like"/>
    <property type="match status" value="1"/>
</dbReference>
<dbReference type="FunFam" id="1.10.10.10:FF:000054">
    <property type="entry name" value="Two-component system response regulator ArcA"/>
    <property type="match status" value="1"/>
</dbReference>
<dbReference type="InterPro" id="IPR039420">
    <property type="entry name" value="WalR-like"/>
</dbReference>